<protein>
    <submittedName>
        <fullName evidence="1">Uncharacterized protein</fullName>
    </submittedName>
</protein>
<evidence type="ECO:0000313" key="1">
    <source>
        <dbReference type="EMBL" id="RAH72215.1"/>
    </source>
</evidence>
<reference evidence="1" key="1">
    <citation type="submission" date="2018-02" db="EMBL/GenBank/DDBJ databases">
        <title>The genomes of Aspergillus section Nigri reveals drivers in fungal speciation.</title>
        <authorList>
            <consortium name="DOE Joint Genome Institute"/>
            <person name="Vesth T.C."/>
            <person name="Nybo J."/>
            <person name="Theobald S."/>
            <person name="Brandl J."/>
            <person name="Frisvad J.C."/>
            <person name="Nielsen K.F."/>
            <person name="Lyhne E.K."/>
            <person name="Kogle M.E."/>
            <person name="Kuo A."/>
            <person name="Riley R."/>
            <person name="Clum A."/>
            <person name="Nolan M."/>
            <person name="Lipzen A."/>
            <person name="Salamov A."/>
            <person name="Henrissat B."/>
            <person name="Wiebenga A."/>
            <person name="De vries R.P."/>
            <person name="Grigoriev I.V."/>
            <person name="Mortensen U.H."/>
            <person name="Andersen M.R."/>
            <person name="Baker S.E."/>
        </authorList>
    </citation>
    <scope>NUCLEOTIDE SEQUENCE</scope>
    <source>
        <strain evidence="1">CBS 121060</strain>
    </source>
</reference>
<keyword evidence="2" id="KW-1185">Reference proteome</keyword>
<sequence length="300" mass="34152">MPLKRVSGDKRSAGKREPTRPLGLSPRRSSKRPRWHQKQKSREIQDQAQEQEQAKDHFDDRSRFLSYPTHKVNRLLEPGPVVLVTTGSLADRTHNIMTMGFHMMIQHEEPTLIGACIGPWDKSFDNLKRTGQCVLAVPAAELLEQVVDIGNCSGETVDKWDAFEMIPVEPPESPLPPETDPELEDGEEKGQSYMELERTARAPLVGGKDIMANIQCVVHDRALVATYNLWILRVVRAWVNRDLDLNYGQSNQQLEEPSGAVGGGKRQMRMVHHRGDGRFVVDGEELDLRDRMIKWEEFQD</sequence>
<organism evidence="1 2">
    <name type="scientific">Aspergillus aculeatinus CBS 121060</name>
    <dbReference type="NCBI Taxonomy" id="1448322"/>
    <lineage>
        <taxon>Eukaryota</taxon>
        <taxon>Fungi</taxon>
        <taxon>Dikarya</taxon>
        <taxon>Ascomycota</taxon>
        <taxon>Pezizomycotina</taxon>
        <taxon>Eurotiomycetes</taxon>
        <taxon>Eurotiomycetidae</taxon>
        <taxon>Eurotiales</taxon>
        <taxon>Aspergillaceae</taxon>
        <taxon>Aspergillus</taxon>
        <taxon>Aspergillus subgen. Circumdati</taxon>
    </lineage>
</organism>
<proteinExistence type="predicted"/>
<dbReference type="Proteomes" id="UP000249661">
    <property type="component" value="Unassembled WGS sequence"/>
</dbReference>
<accession>A0ACD1HEY4</accession>
<name>A0ACD1HEY4_9EURO</name>
<dbReference type="EMBL" id="KZ824945">
    <property type="protein sequence ID" value="RAH72215.1"/>
    <property type="molecule type" value="Genomic_DNA"/>
</dbReference>
<evidence type="ECO:0000313" key="2">
    <source>
        <dbReference type="Proteomes" id="UP000249661"/>
    </source>
</evidence>
<gene>
    <name evidence="1" type="ORF">BO66DRAFT_390335</name>
</gene>